<keyword evidence="2" id="KW-0732">Signal</keyword>
<keyword evidence="4" id="KW-1185">Reference proteome</keyword>
<feature type="signal peptide" evidence="2">
    <location>
        <begin position="1"/>
        <end position="23"/>
    </location>
</feature>
<feature type="compositionally biased region" description="Basic and acidic residues" evidence="1">
    <location>
        <begin position="190"/>
        <end position="203"/>
    </location>
</feature>
<feature type="region of interest" description="Disordered" evidence="1">
    <location>
        <begin position="109"/>
        <end position="218"/>
    </location>
</feature>
<feature type="compositionally biased region" description="Basic and acidic residues" evidence="1">
    <location>
        <begin position="157"/>
        <end position="170"/>
    </location>
</feature>
<feature type="compositionally biased region" description="Acidic residues" evidence="1">
    <location>
        <begin position="172"/>
        <end position="183"/>
    </location>
</feature>
<dbReference type="AlphaFoldDB" id="A0A068VFL9"/>
<dbReference type="Proteomes" id="UP000295252">
    <property type="component" value="Chromosome IV"/>
</dbReference>
<protein>
    <submittedName>
        <fullName evidence="3">Uncharacterized protein</fullName>
    </submittedName>
</protein>
<dbReference type="EMBL" id="HG739608">
    <property type="protein sequence ID" value="CDP19516.1"/>
    <property type="molecule type" value="Genomic_DNA"/>
</dbReference>
<evidence type="ECO:0000256" key="1">
    <source>
        <dbReference type="SAM" id="MobiDB-lite"/>
    </source>
</evidence>
<evidence type="ECO:0000313" key="3">
    <source>
        <dbReference type="EMBL" id="CDP19516.1"/>
    </source>
</evidence>
<dbReference type="Gramene" id="CDP19516">
    <property type="protein sequence ID" value="CDP19516"/>
    <property type="gene ID" value="GSCOC_T00002344001"/>
</dbReference>
<feature type="compositionally biased region" description="Basic and acidic residues" evidence="1">
    <location>
        <begin position="141"/>
        <end position="150"/>
    </location>
</feature>
<evidence type="ECO:0000313" key="4">
    <source>
        <dbReference type="Proteomes" id="UP000295252"/>
    </source>
</evidence>
<feature type="chain" id="PRO_5001655836" evidence="2">
    <location>
        <begin position="24"/>
        <end position="218"/>
    </location>
</feature>
<accession>A0A068VFL9</accession>
<sequence>MSGTSSSLLLVLQLCLAVYACIARPIGNNENEPGKSFQSSSVKNKEKSSLAGVYIVSNPIPKWAPDKIGSSPLKYDKNEERSNPAGVYIVSNPIPKWAPAKIGTSLFKNEKNEEKSSTAGVYIGSNPKPRWAPGKSSSSLLKDDKVKDDIQSPSANDHLDDEKHEEKVDQTSEVDEANDDDTTEIPASRSSEDEHLGQERPWYHVDYAPVGTHPPHHN</sequence>
<dbReference type="InParanoid" id="A0A068VFL9"/>
<proteinExistence type="predicted"/>
<evidence type="ECO:0000256" key="2">
    <source>
        <dbReference type="SAM" id="SignalP"/>
    </source>
</evidence>
<reference evidence="4" key="1">
    <citation type="journal article" date="2014" name="Science">
        <title>The coffee genome provides insight into the convergent evolution of caffeine biosynthesis.</title>
        <authorList>
            <person name="Denoeud F."/>
            <person name="Carretero-Paulet L."/>
            <person name="Dereeper A."/>
            <person name="Droc G."/>
            <person name="Guyot R."/>
            <person name="Pietrella M."/>
            <person name="Zheng C."/>
            <person name="Alberti A."/>
            <person name="Anthony F."/>
            <person name="Aprea G."/>
            <person name="Aury J.M."/>
            <person name="Bento P."/>
            <person name="Bernard M."/>
            <person name="Bocs S."/>
            <person name="Campa C."/>
            <person name="Cenci A."/>
            <person name="Combes M.C."/>
            <person name="Crouzillat D."/>
            <person name="Da Silva C."/>
            <person name="Daddiego L."/>
            <person name="De Bellis F."/>
            <person name="Dussert S."/>
            <person name="Garsmeur O."/>
            <person name="Gayraud T."/>
            <person name="Guignon V."/>
            <person name="Jahn K."/>
            <person name="Jamilloux V."/>
            <person name="Joet T."/>
            <person name="Labadie K."/>
            <person name="Lan T."/>
            <person name="Leclercq J."/>
            <person name="Lepelley M."/>
            <person name="Leroy T."/>
            <person name="Li L.T."/>
            <person name="Librado P."/>
            <person name="Lopez L."/>
            <person name="Munoz A."/>
            <person name="Noel B."/>
            <person name="Pallavicini A."/>
            <person name="Perrotta G."/>
            <person name="Poncet V."/>
            <person name="Pot D."/>
            <person name="Priyono X."/>
            <person name="Rigoreau M."/>
            <person name="Rouard M."/>
            <person name="Rozas J."/>
            <person name="Tranchant-Dubreuil C."/>
            <person name="VanBuren R."/>
            <person name="Zhang Q."/>
            <person name="Andrade A.C."/>
            <person name="Argout X."/>
            <person name="Bertrand B."/>
            <person name="de Kochko A."/>
            <person name="Graziosi G."/>
            <person name="Henry R.J."/>
            <person name="Jayarama X."/>
            <person name="Ming R."/>
            <person name="Nagai C."/>
            <person name="Rounsley S."/>
            <person name="Sankoff D."/>
            <person name="Giuliano G."/>
            <person name="Albert V.A."/>
            <person name="Wincker P."/>
            <person name="Lashermes P."/>
        </authorList>
    </citation>
    <scope>NUCLEOTIDE SEQUENCE [LARGE SCALE GENOMIC DNA]</scope>
    <source>
        <strain evidence="4">cv. DH200-94</strain>
    </source>
</reference>
<gene>
    <name evidence="3" type="ORF">GSCOC_T00002344001</name>
</gene>
<name>A0A068VFL9_COFCA</name>
<organism evidence="3 4">
    <name type="scientific">Coffea canephora</name>
    <name type="common">Robusta coffee</name>
    <dbReference type="NCBI Taxonomy" id="49390"/>
    <lineage>
        <taxon>Eukaryota</taxon>
        <taxon>Viridiplantae</taxon>
        <taxon>Streptophyta</taxon>
        <taxon>Embryophyta</taxon>
        <taxon>Tracheophyta</taxon>
        <taxon>Spermatophyta</taxon>
        <taxon>Magnoliopsida</taxon>
        <taxon>eudicotyledons</taxon>
        <taxon>Gunneridae</taxon>
        <taxon>Pentapetalae</taxon>
        <taxon>asterids</taxon>
        <taxon>lamiids</taxon>
        <taxon>Gentianales</taxon>
        <taxon>Rubiaceae</taxon>
        <taxon>Ixoroideae</taxon>
        <taxon>Gardenieae complex</taxon>
        <taxon>Bertiereae - Coffeeae clade</taxon>
        <taxon>Coffeeae</taxon>
        <taxon>Coffea</taxon>
    </lineage>
</organism>